<evidence type="ECO:0000313" key="3">
    <source>
        <dbReference type="Proteomes" id="UP000001505"/>
    </source>
</evidence>
<dbReference type="InterPro" id="IPR009081">
    <property type="entry name" value="PP-bd_ACP"/>
</dbReference>
<dbReference type="Proteomes" id="UP000001505">
    <property type="component" value="Chromosome"/>
</dbReference>
<dbReference type="GO" id="GO:0008922">
    <property type="term" value="F:long-chain fatty acid [acyl-carrier-protein] ligase activity"/>
    <property type="evidence" value="ECO:0007669"/>
    <property type="project" value="UniProtKB-EC"/>
</dbReference>
<keyword evidence="3" id="KW-1185">Reference proteome</keyword>
<dbReference type="InterPro" id="IPR042099">
    <property type="entry name" value="ANL_N_sf"/>
</dbReference>
<sequence>MKKLFLFAIALIFRLFLRLRYRIRVKGLETLTPEALNRKGGVLFLPNHPAALADPAIVALSVFPKFPIRPLIVEYMYFTPGVHAAMKYLNAIPVPNFESSNNSLKRKRHDMVLNEVIKGLKEGQHFLLYPAGRLKHTQIEKIGGSSATQKIISETPEANVVLVRIKGLWGSSLSRAQTGEVPDLLSTLKRHIWTVLKNLIFFVPKREVLVELEPAPKNFPYEASRLEMNRWLENYYNRPDGLTEQKGEYPGESLVLTSYSFWKKELPAICDPVAETDHHIVHIEGIDYKIQDKVLQKLEDLTEIKKEKISPSMSLSSDLGLDSLDTSELAMFINDSFDTGPIPVTELTHVNKVMAIAAKQVKIKEKEEEAQADMNKWAFKGERKTAATFEGKTMIEVFLNASSKLKNQPIYADARSGILDYSRMRLAVCLLAEQIRHMPGKYIGILLPASVGSFLCTFAIQLAGKIPIMINWTIGPRHIRSIQELTDVQSVLTSWAFLERLDEVDLTGIDDKLVMLETMRRELSIGDKLRAFTRSKRSNQAIMKIFGVDKLTKDDIAVILFTSGSESMPKGVPLSHDNILSNQRSALTVVEMYTDDVIFSFLPPFHTFGFGVTGTIGLLAGIRTAFYPDPTDGKGLAKNFETWNCTVSVGAPSFIKALFKAATPKQLEKMRLCITGAEKTPQELIDLVAQFGKEKCLVEGYGITECSPIIAGNLYGRPLQGVGKPIPICDVIVVHPETYEKLPQGQEGLFLVRGPNVFKGYINKDIPSPFIEIDGKQWYNTGDIGYLDDDGFMHISGRKKRFIKVGGEMVSLLAIETALVSSAEKKKWLIKDEGPALAIIAKENPGARPEVILISTFDTDVDEANQTLRVCGFSNLIRISEVVKVKEIPIMGTGKTNYRVLEEKYLPPQLRG</sequence>
<dbReference type="EMBL" id="CP001928">
    <property type="protein sequence ID" value="ADI38069.1"/>
    <property type="molecule type" value="Genomic_DNA"/>
</dbReference>
<keyword evidence="2" id="KW-0436">Ligase</keyword>
<dbReference type="InterPro" id="IPR000873">
    <property type="entry name" value="AMP-dep_synth/lig_dom"/>
</dbReference>
<organism evidence="2 3">
    <name type="scientific">Waddlia chondrophila (strain ATCC VR-1470 / WSU 86-1044)</name>
    <dbReference type="NCBI Taxonomy" id="716544"/>
    <lineage>
        <taxon>Bacteria</taxon>
        <taxon>Pseudomonadati</taxon>
        <taxon>Chlamydiota</taxon>
        <taxon>Chlamydiia</taxon>
        <taxon>Parachlamydiales</taxon>
        <taxon>Waddliaceae</taxon>
        <taxon>Waddlia</taxon>
    </lineage>
</organism>
<dbReference type="PANTHER" id="PTHR43767:SF1">
    <property type="entry name" value="NONRIBOSOMAL PEPTIDE SYNTHASE PES1 (EUROFUNG)-RELATED"/>
    <property type="match status" value="1"/>
</dbReference>
<dbReference type="HOGENOM" id="CLU_008489_1_0_0"/>
<dbReference type="CDD" id="cd07989">
    <property type="entry name" value="LPLAT_AGPAT-like"/>
    <property type="match status" value="1"/>
</dbReference>
<proteinExistence type="predicted"/>
<dbReference type="Gene3D" id="1.10.1200.10">
    <property type="entry name" value="ACP-like"/>
    <property type="match status" value="1"/>
</dbReference>
<dbReference type="Gene3D" id="3.40.50.12780">
    <property type="entry name" value="N-terminal domain of ligase-like"/>
    <property type="match status" value="1"/>
</dbReference>
<protein>
    <submittedName>
        <fullName evidence="2">Acylglycerophosphoethanolamine acyltransferase / acyl-ACP synthetase</fullName>
        <ecNumber evidence="2">6.2.1.20</ecNumber>
    </submittedName>
</protein>
<name>D6YVA8_WADCW</name>
<dbReference type="SUPFAM" id="SSF56801">
    <property type="entry name" value="Acetyl-CoA synthetase-like"/>
    <property type="match status" value="1"/>
</dbReference>
<dbReference type="PROSITE" id="PS00455">
    <property type="entry name" value="AMP_BINDING"/>
    <property type="match status" value="1"/>
</dbReference>
<dbReference type="eggNOG" id="COG0236">
    <property type="taxonomic scope" value="Bacteria"/>
</dbReference>
<dbReference type="InterPro" id="IPR036736">
    <property type="entry name" value="ACP-like_sf"/>
</dbReference>
<dbReference type="RefSeq" id="WP_013181788.1">
    <property type="nucleotide sequence ID" value="NC_014225.1"/>
</dbReference>
<reference evidence="2 3" key="1">
    <citation type="journal article" date="2010" name="PLoS ONE">
        <title>The Waddlia genome: a window into chlamydial biology.</title>
        <authorList>
            <person name="Bertelli C."/>
            <person name="Collyn F."/>
            <person name="Croxatto A."/>
            <person name="Ruckert C."/>
            <person name="Polkinghorne A."/>
            <person name="Kebbi-Beghdadi C."/>
            <person name="Goesmann A."/>
            <person name="Vaughan L."/>
            <person name="Greub G."/>
        </authorList>
    </citation>
    <scope>NUCLEOTIDE SEQUENCE [LARGE SCALE GENOMIC DNA]</scope>
    <source>
        <strain evidence="3">ATCC VR-1470 / WSU 86-1044</strain>
    </source>
</reference>
<dbReference type="Pfam" id="PF00501">
    <property type="entry name" value="AMP-binding"/>
    <property type="match status" value="1"/>
</dbReference>
<dbReference type="KEGG" id="wch:wcw_0702"/>
<dbReference type="PROSITE" id="PS50075">
    <property type="entry name" value="CARRIER"/>
    <property type="match status" value="1"/>
</dbReference>
<dbReference type="Pfam" id="PF00550">
    <property type="entry name" value="PP-binding"/>
    <property type="match status" value="1"/>
</dbReference>
<keyword evidence="2" id="KW-0012">Acyltransferase</keyword>
<gene>
    <name evidence="2" type="primary">aas1</name>
    <name evidence="2" type="ordered locus">wcw_0702</name>
</gene>
<accession>D6YVA8</accession>
<dbReference type="InterPro" id="IPR050237">
    <property type="entry name" value="ATP-dep_AMP-bd_enzyme"/>
</dbReference>
<dbReference type="EC" id="6.2.1.20" evidence="2"/>
<dbReference type="SUPFAM" id="SSF47336">
    <property type="entry name" value="ACP-like"/>
    <property type="match status" value="1"/>
</dbReference>
<dbReference type="GO" id="GO:0016746">
    <property type="term" value="F:acyltransferase activity"/>
    <property type="evidence" value="ECO:0007669"/>
    <property type="project" value="UniProtKB-KW"/>
</dbReference>
<evidence type="ECO:0000313" key="2">
    <source>
        <dbReference type="EMBL" id="ADI38069.1"/>
    </source>
</evidence>
<dbReference type="PANTHER" id="PTHR43767">
    <property type="entry name" value="LONG-CHAIN-FATTY-ACID--COA LIGASE"/>
    <property type="match status" value="1"/>
</dbReference>
<dbReference type="STRING" id="716544.wcw_0702"/>
<keyword evidence="2" id="KW-0808">Transferase</keyword>
<dbReference type="OrthoDB" id="9757771at2"/>
<evidence type="ECO:0000259" key="1">
    <source>
        <dbReference type="PROSITE" id="PS50075"/>
    </source>
</evidence>
<dbReference type="eggNOG" id="COG0204">
    <property type="taxonomic scope" value="Bacteria"/>
</dbReference>
<dbReference type="AlphaFoldDB" id="D6YVA8"/>
<dbReference type="eggNOG" id="COG0318">
    <property type="taxonomic scope" value="Bacteria"/>
</dbReference>
<dbReference type="InterPro" id="IPR020845">
    <property type="entry name" value="AMP-binding_CS"/>
</dbReference>
<feature type="domain" description="Carrier" evidence="1">
    <location>
        <begin position="281"/>
        <end position="364"/>
    </location>
</feature>